<evidence type="ECO:0000313" key="3">
    <source>
        <dbReference type="Proteomes" id="UP000252355"/>
    </source>
</evidence>
<comment type="caution">
    <text evidence="2">The sequence shown here is derived from an EMBL/GenBank/DDBJ whole genome shotgun (WGS) entry which is preliminary data.</text>
</comment>
<organism evidence="2 3">
    <name type="scientific">Candidatus Ozemobacter sibiricus</name>
    <dbReference type="NCBI Taxonomy" id="2268124"/>
    <lineage>
        <taxon>Bacteria</taxon>
        <taxon>Candidatus Ozemobacteria</taxon>
        <taxon>Candidatus Ozemobacterales</taxon>
        <taxon>Candidatus Ozemobacteraceae</taxon>
        <taxon>Candidatus Ozemobacter</taxon>
    </lineage>
</organism>
<protein>
    <submittedName>
        <fullName evidence="2">Adenylate cyclase</fullName>
    </submittedName>
</protein>
<dbReference type="PROSITE" id="PS51708">
    <property type="entry name" value="CHAD"/>
    <property type="match status" value="1"/>
</dbReference>
<reference evidence="2 3" key="1">
    <citation type="submission" date="2018-05" db="EMBL/GenBank/DDBJ databases">
        <title>A metagenomic window into the 2 km-deep terrestrial subsurface aquifer revealed taxonomically and functionally diverse microbial community comprising novel uncultured bacterial lineages.</title>
        <authorList>
            <person name="Kadnikov V.V."/>
            <person name="Mardanov A.V."/>
            <person name="Beletsky A.V."/>
            <person name="Banks D."/>
            <person name="Pimenov N.V."/>
            <person name="Frank Y.A."/>
            <person name="Karnachuk O.V."/>
            <person name="Ravin N.V."/>
        </authorList>
    </citation>
    <scope>NUCLEOTIDE SEQUENCE [LARGE SCALE GENOMIC DNA]</scope>
    <source>
        <strain evidence="2">BY5</strain>
    </source>
</reference>
<dbReference type="AlphaFoldDB" id="A0A367ZJP0"/>
<dbReference type="PANTHER" id="PTHR39339">
    <property type="entry name" value="SLR1444 PROTEIN"/>
    <property type="match status" value="1"/>
</dbReference>
<evidence type="ECO:0000313" key="2">
    <source>
        <dbReference type="EMBL" id="RCK78316.1"/>
    </source>
</evidence>
<dbReference type="EMBL" id="QOQW01000024">
    <property type="protein sequence ID" value="RCK78316.1"/>
    <property type="molecule type" value="Genomic_DNA"/>
</dbReference>
<evidence type="ECO:0000259" key="1">
    <source>
        <dbReference type="PROSITE" id="PS51708"/>
    </source>
</evidence>
<dbReference type="SMART" id="SM00880">
    <property type="entry name" value="CHAD"/>
    <property type="match status" value="1"/>
</dbReference>
<dbReference type="PANTHER" id="PTHR39339:SF1">
    <property type="entry name" value="CHAD DOMAIN-CONTAINING PROTEIN"/>
    <property type="match status" value="1"/>
</dbReference>
<accession>A0A367ZJP0</accession>
<dbReference type="Gene3D" id="1.40.20.10">
    <property type="entry name" value="CHAD domain"/>
    <property type="match status" value="1"/>
</dbReference>
<proteinExistence type="predicted"/>
<dbReference type="InterPro" id="IPR007899">
    <property type="entry name" value="CHAD_dom"/>
</dbReference>
<name>A0A367ZJP0_9BACT</name>
<feature type="domain" description="CHAD" evidence="1">
    <location>
        <begin position="16"/>
        <end position="289"/>
    </location>
</feature>
<gene>
    <name evidence="2" type="ORF">OZSIB_1558</name>
</gene>
<sequence>MPARNTISTPRSRARPPTLAQAIGEMLETRRAGFQKELGRVAHEWTADSIHDLRVACRRYRSALRAFLPFLDEAAGRTLATALKEFMRAFNDLRDLDVQLELLTELPPAERPTVRRAVAGLVNLFRARKQRLDEELKEFVRTHGRVGTLPLPAPRPEPLPTLAEGVRTVLAAELQEAVARARAIAWDLPETTVEPLHDLRIQFKRLRYAVELFAPFLGQEAPGLLRVCKHVQDLLGWIHDLDALAAALTRLWRQQIRERERLARRLVRDLPWPFPPEFDPEPRFHPAPRDHRKAFLYLLHHLSRQRDRHYQTARQLLAHLEALQWADSLATWFARGTCPAIWKKEFARHA</sequence>
<dbReference type="Pfam" id="PF05235">
    <property type="entry name" value="CHAD"/>
    <property type="match status" value="1"/>
</dbReference>
<dbReference type="InterPro" id="IPR038186">
    <property type="entry name" value="CHAD_dom_sf"/>
</dbReference>
<dbReference type="Proteomes" id="UP000252355">
    <property type="component" value="Unassembled WGS sequence"/>
</dbReference>